<evidence type="ECO:0000256" key="5">
    <source>
        <dbReference type="ARBA" id="ARBA00022618"/>
    </source>
</evidence>
<protein>
    <recommendedName>
        <fullName evidence="3 10">Cell division protein FtsX</fullName>
    </recommendedName>
</protein>
<dbReference type="Proteomes" id="UP000230922">
    <property type="component" value="Unassembled WGS sequence"/>
</dbReference>
<evidence type="ECO:0000256" key="8">
    <source>
        <dbReference type="ARBA" id="ARBA00023136"/>
    </source>
</evidence>
<keyword evidence="9 10" id="KW-0131">Cell cycle</keyword>
<comment type="caution">
    <text evidence="14">The sequence shown here is derived from an EMBL/GenBank/DDBJ whole genome shotgun (WGS) entry which is preliminary data.</text>
</comment>
<feature type="transmembrane region" description="Helical" evidence="11">
    <location>
        <begin position="22"/>
        <end position="48"/>
    </location>
</feature>
<feature type="transmembrane region" description="Helical" evidence="11">
    <location>
        <begin position="232"/>
        <end position="255"/>
    </location>
</feature>
<keyword evidence="7 11" id="KW-1133">Transmembrane helix</keyword>
<dbReference type="Pfam" id="PF02687">
    <property type="entry name" value="FtsX"/>
    <property type="match status" value="1"/>
</dbReference>
<dbReference type="PANTHER" id="PTHR47755">
    <property type="entry name" value="CELL DIVISION PROTEIN FTSX"/>
    <property type="match status" value="1"/>
</dbReference>
<feature type="domain" description="ABC3 transporter permease C-terminal" evidence="12">
    <location>
        <begin position="182"/>
        <end position="303"/>
    </location>
</feature>
<dbReference type="InterPro" id="IPR040690">
    <property type="entry name" value="FtsX_ECD"/>
</dbReference>
<dbReference type="InterPro" id="IPR004513">
    <property type="entry name" value="FtsX"/>
</dbReference>
<sequence>MLDSISFFRIIKTGFVNFWRNWLLSSAATMVMTITLVIFAVLFLLFALTNYSIITIKDTIDVSVYFKHAAEEQQILSIKTELEQNSKIKRVDYTSALDALKNFRDKHANDPLITQSLNELNDNPLPATLNIKANKLEDYPEIADSLKNDRYDGFISEINFEDTRPIIERLNKILSFIITAGIILVVVFSLIAILVIYNTLTLTIYNRRQEVEIMRLVGATNGYIRGPFVVEALLYSFFATVITCLLVSPIFSNILPKIALFVNPGISVFNQNIFSFWILILLLFITSAILSVISTFLAIRKYLTV</sequence>
<evidence type="ECO:0000256" key="4">
    <source>
        <dbReference type="ARBA" id="ARBA00022475"/>
    </source>
</evidence>
<keyword evidence="6 11" id="KW-0812">Transmembrane</keyword>
<dbReference type="AlphaFoldDB" id="A0A2H0VAN1"/>
<dbReference type="GO" id="GO:0005886">
    <property type="term" value="C:plasma membrane"/>
    <property type="evidence" value="ECO:0007669"/>
    <property type="project" value="UniProtKB-SubCell"/>
</dbReference>
<dbReference type="Gene3D" id="3.30.70.3040">
    <property type="match status" value="1"/>
</dbReference>
<keyword evidence="5 10" id="KW-0132">Cell division</keyword>
<dbReference type="InterPro" id="IPR003838">
    <property type="entry name" value="ABC3_permease_C"/>
</dbReference>
<evidence type="ECO:0000256" key="7">
    <source>
        <dbReference type="ARBA" id="ARBA00022989"/>
    </source>
</evidence>
<evidence type="ECO:0000256" key="2">
    <source>
        <dbReference type="ARBA" id="ARBA00007379"/>
    </source>
</evidence>
<dbReference type="PIRSF" id="PIRSF003097">
    <property type="entry name" value="FtsX"/>
    <property type="match status" value="1"/>
</dbReference>
<accession>A0A2H0VAN1</accession>
<evidence type="ECO:0000313" key="14">
    <source>
        <dbReference type="EMBL" id="PIR96144.1"/>
    </source>
</evidence>
<evidence type="ECO:0000259" key="12">
    <source>
        <dbReference type="Pfam" id="PF02687"/>
    </source>
</evidence>
<comment type="subcellular location">
    <subcellularLocation>
        <location evidence="1">Cell membrane</location>
        <topology evidence="1">Multi-pass membrane protein</topology>
    </subcellularLocation>
</comment>
<dbReference type="GO" id="GO:0051301">
    <property type="term" value="P:cell division"/>
    <property type="evidence" value="ECO:0007669"/>
    <property type="project" value="UniProtKB-KW"/>
</dbReference>
<evidence type="ECO:0000256" key="3">
    <source>
        <dbReference type="ARBA" id="ARBA00021907"/>
    </source>
</evidence>
<organism evidence="14 15">
    <name type="scientific">Candidatus Doudnabacteria bacterium CG10_big_fil_rev_8_21_14_0_10_42_18</name>
    <dbReference type="NCBI Taxonomy" id="1974552"/>
    <lineage>
        <taxon>Bacteria</taxon>
        <taxon>Candidatus Doudnaibacteriota</taxon>
    </lineage>
</organism>
<evidence type="ECO:0000256" key="6">
    <source>
        <dbReference type="ARBA" id="ARBA00022692"/>
    </source>
</evidence>
<name>A0A2H0VAN1_9BACT</name>
<gene>
    <name evidence="14" type="ORF">COT92_02710</name>
</gene>
<feature type="transmembrane region" description="Helical" evidence="11">
    <location>
        <begin position="276"/>
        <end position="299"/>
    </location>
</feature>
<feature type="domain" description="FtsX extracellular" evidence="13">
    <location>
        <begin position="61"/>
        <end position="148"/>
    </location>
</feature>
<feature type="transmembrane region" description="Helical" evidence="11">
    <location>
        <begin position="173"/>
        <end position="197"/>
    </location>
</feature>
<evidence type="ECO:0000256" key="9">
    <source>
        <dbReference type="ARBA" id="ARBA00023306"/>
    </source>
</evidence>
<evidence type="ECO:0000256" key="11">
    <source>
        <dbReference type="SAM" id="Phobius"/>
    </source>
</evidence>
<keyword evidence="8 10" id="KW-0472">Membrane</keyword>
<keyword evidence="4 10" id="KW-1003">Cell membrane</keyword>
<dbReference type="PANTHER" id="PTHR47755:SF1">
    <property type="entry name" value="CELL DIVISION PROTEIN FTSX"/>
    <property type="match status" value="1"/>
</dbReference>
<reference evidence="15" key="1">
    <citation type="submission" date="2017-09" db="EMBL/GenBank/DDBJ databases">
        <title>Depth-based differentiation of microbial function through sediment-hosted aquifers and enrichment of novel symbionts in the deep terrestrial subsurface.</title>
        <authorList>
            <person name="Probst A.J."/>
            <person name="Ladd B."/>
            <person name="Jarett J.K."/>
            <person name="Geller-Mcgrath D.E."/>
            <person name="Sieber C.M.K."/>
            <person name="Emerson J.B."/>
            <person name="Anantharaman K."/>
            <person name="Thomas B.C."/>
            <person name="Malmstrom R."/>
            <person name="Stieglmeier M."/>
            <person name="Klingl A."/>
            <person name="Woyke T."/>
            <person name="Ryan C.M."/>
            <person name="Banfield J.F."/>
        </authorList>
    </citation>
    <scope>NUCLEOTIDE SEQUENCE [LARGE SCALE GENOMIC DNA]</scope>
</reference>
<evidence type="ECO:0000259" key="13">
    <source>
        <dbReference type="Pfam" id="PF18075"/>
    </source>
</evidence>
<evidence type="ECO:0000256" key="1">
    <source>
        <dbReference type="ARBA" id="ARBA00004651"/>
    </source>
</evidence>
<evidence type="ECO:0000256" key="10">
    <source>
        <dbReference type="PIRNR" id="PIRNR003097"/>
    </source>
</evidence>
<dbReference type="Pfam" id="PF18075">
    <property type="entry name" value="FtsX_ECD"/>
    <property type="match status" value="1"/>
</dbReference>
<comment type="similarity">
    <text evidence="2 10">Belongs to the ABC-4 integral membrane protein family. FtsX subfamily.</text>
</comment>
<evidence type="ECO:0000313" key="15">
    <source>
        <dbReference type="Proteomes" id="UP000230922"/>
    </source>
</evidence>
<dbReference type="EMBL" id="PFAK01000045">
    <property type="protein sequence ID" value="PIR96144.1"/>
    <property type="molecule type" value="Genomic_DNA"/>
</dbReference>
<proteinExistence type="inferred from homology"/>